<reference evidence="3" key="2">
    <citation type="journal article" date="2013" name="Nat. Commun.">
        <title>Genome of the Chinese tree shrew.</title>
        <authorList>
            <person name="Fan Y."/>
            <person name="Huang Z.Y."/>
            <person name="Cao C.C."/>
            <person name="Chen C.S."/>
            <person name="Chen Y.X."/>
            <person name="Fan D.D."/>
            <person name="He J."/>
            <person name="Hou H.L."/>
            <person name="Hu L."/>
            <person name="Hu X.T."/>
            <person name="Jiang X.T."/>
            <person name="Lai R."/>
            <person name="Lang Y.S."/>
            <person name="Liang B."/>
            <person name="Liao S.G."/>
            <person name="Mu D."/>
            <person name="Ma Y.Y."/>
            <person name="Niu Y.Y."/>
            <person name="Sun X.Q."/>
            <person name="Xia J.Q."/>
            <person name="Xiao J."/>
            <person name="Xiong Z.Q."/>
            <person name="Xu L."/>
            <person name="Yang L."/>
            <person name="Zhang Y."/>
            <person name="Zhao W."/>
            <person name="Zhao X.D."/>
            <person name="Zheng Y.T."/>
            <person name="Zhou J.M."/>
            <person name="Zhu Y.B."/>
            <person name="Zhang G.J."/>
            <person name="Wang J."/>
            <person name="Yao Y.G."/>
        </authorList>
    </citation>
    <scope>NUCLEOTIDE SEQUENCE [LARGE SCALE GENOMIC DNA]</scope>
</reference>
<gene>
    <name evidence="2" type="ORF">TREES_T100021623</name>
</gene>
<proteinExistence type="inferred from homology"/>
<organism evidence="2 3">
    <name type="scientific">Tupaia chinensis</name>
    <name type="common">Chinese tree shrew</name>
    <name type="synonym">Tupaia belangeri chinensis</name>
    <dbReference type="NCBI Taxonomy" id="246437"/>
    <lineage>
        <taxon>Eukaryota</taxon>
        <taxon>Metazoa</taxon>
        <taxon>Chordata</taxon>
        <taxon>Craniata</taxon>
        <taxon>Vertebrata</taxon>
        <taxon>Euteleostomi</taxon>
        <taxon>Mammalia</taxon>
        <taxon>Eutheria</taxon>
        <taxon>Euarchontoglires</taxon>
        <taxon>Scandentia</taxon>
        <taxon>Tupaiidae</taxon>
        <taxon>Tupaia</taxon>
    </lineage>
</organism>
<dbReference type="InterPro" id="IPR005024">
    <property type="entry name" value="Snf7_fam"/>
</dbReference>
<name>L9JZE8_TUPCH</name>
<accession>L9JZE8</accession>
<dbReference type="Proteomes" id="UP000011518">
    <property type="component" value="Unassembled WGS sequence"/>
</dbReference>
<evidence type="ECO:0000256" key="1">
    <source>
        <dbReference type="ARBA" id="ARBA00006190"/>
    </source>
</evidence>
<dbReference type="InParanoid" id="L9JZE8"/>
<dbReference type="Pfam" id="PF03357">
    <property type="entry name" value="Snf7"/>
    <property type="match status" value="1"/>
</dbReference>
<protein>
    <submittedName>
        <fullName evidence="2">Charged multivesicular body protein 3</fullName>
    </submittedName>
</protein>
<dbReference type="GO" id="GO:0007034">
    <property type="term" value="P:vacuolar transport"/>
    <property type="evidence" value="ECO:0007669"/>
    <property type="project" value="InterPro"/>
</dbReference>
<dbReference type="PANTHER" id="PTHR10476">
    <property type="entry name" value="CHARGED MULTIVESICULAR BODY PROTEIN"/>
    <property type="match status" value="1"/>
</dbReference>
<dbReference type="AlphaFoldDB" id="L9JZE8"/>
<dbReference type="STRING" id="246437.L9JZE8"/>
<sequence>MLPRRPKGCQYGSGQRDDQVTEGCEQVLCIQRAHELSARGLRVAGSLQKSTEVMKTMQKTPEIQVTTWELSKEMMKAGIIEDMLKDTFESLDDQEEMEEEV</sequence>
<comment type="similarity">
    <text evidence="1">Belongs to the SNF7 family.</text>
</comment>
<reference evidence="3" key="1">
    <citation type="submission" date="2012-07" db="EMBL/GenBank/DDBJ databases">
        <title>Genome of the Chinese tree shrew, a rising model animal genetically related to primates.</title>
        <authorList>
            <person name="Zhang G."/>
            <person name="Fan Y."/>
            <person name="Yao Y."/>
            <person name="Huang Z."/>
        </authorList>
    </citation>
    <scope>NUCLEOTIDE SEQUENCE [LARGE SCALE GENOMIC DNA]</scope>
</reference>
<evidence type="ECO:0000313" key="3">
    <source>
        <dbReference type="Proteomes" id="UP000011518"/>
    </source>
</evidence>
<dbReference type="EMBL" id="KB320937">
    <property type="protein sequence ID" value="ELW54522.1"/>
    <property type="molecule type" value="Genomic_DNA"/>
</dbReference>
<evidence type="ECO:0000313" key="2">
    <source>
        <dbReference type="EMBL" id="ELW54522.1"/>
    </source>
</evidence>
<keyword evidence="3" id="KW-1185">Reference proteome</keyword>
<dbReference type="Gene3D" id="6.10.140.1230">
    <property type="match status" value="1"/>
</dbReference>